<dbReference type="VEuPathDB" id="FungiDB:YALI0_E14707g"/>
<dbReference type="Pfam" id="PF01344">
    <property type="entry name" value="Kelch_1"/>
    <property type="match status" value="1"/>
</dbReference>
<dbReference type="RefSeq" id="XP_503952.3">
    <property type="nucleotide sequence ID" value="XM_503952.3"/>
</dbReference>
<dbReference type="KEGG" id="yli:2911528"/>
<dbReference type="EMBL" id="CP017557">
    <property type="protein sequence ID" value="AOW05422.1"/>
    <property type="molecule type" value="Genomic_DNA"/>
</dbReference>
<dbReference type="InterPro" id="IPR015915">
    <property type="entry name" value="Kelch-typ_b-propeller"/>
</dbReference>
<accession>A0A1H6Q2D0</accession>
<evidence type="ECO:0000313" key="1">
    <source>
        <dbReference type="EMBL" id="AOW05422.1"/>
    </source>
</evidence>
<proteinExistence type="predicted"/>
<protein>
    <recommendedName>
        <fullName evidence="3">BTB domain-containing protein</fullName>
    </recommendedName>
</protein>
<evidence type="ECO:0000313" key="2">
    <source>
        <dbReference type="Proteomes" id="UP000182444"/>
    </source>
</evidence>
<name>A0A1H6Q2D0_YARLL</name>
<dbReference type="Proteomes" id="UP000182444">
    <property type="component" value="Chromosome 1E"/>
</dbReference>
<dbReference type="VEuPathDB" id="FungiDB:YALI1_E17643g"/>
<dbReference type="InterPro" id="IPR006652">
    <property type="entry name" value="Kelch_1"/>
</dbReference>
<gene>
    <name evidence="1" type="ORF">YALI1_E17643g</name>
</gene>
<dbReference type="AlphaFoldDB" id="A0A1H6Q2D0"/>
<organism evidence="1 2">
    <name type="scientific">Yarrowia lipolytica</name>
    <name type="common">Candida lipolytica</name>
    <dbReference type="NCBI Taxonomy" id="4952"/>
    <lineage>
        <taxon>Eukaryota</taxon>
        <taxon>Fungi</taxon>
        <taxon>Dikarya</taxon>
        <taxon>Ascomycota</taxon>
        <taxon>Saccharomycotina</taxon>
        <taxon>Dipodascomycetes</taxon>
        <taxon>Dipodascales</taxon>
        <taxon>Dipodascales incertae sedis</taxon>
        <taxon>Yarrowia</taxon>
    </lineage>
</organism>
<evidence type="ECO:0008006" key="3">
    <source>
        <dbReference type="Google" id="ProtNLM"/>
    </source>
</evidence>
<dbReference type="Gene3D" id="2.120.10.80">
    <property type="entry name" value="Kelch-type beta propeller"/>
    <property type="match status" value="1"/>
</dbReference>
<dbReference type="GeneID" id="2911528"/>
<dbReference type="SUPFAM" id="SSF117281">
    <property type="entry name" value="Kelch motif"/>
    <property type="match status" value="1"/>
</dbReference>
<reference evidence="1 2" key="1">
    <citation type="journal article" date="2016" name="PLoS ONE">
        <title>Sequence Assembly of Yarrowia lipolytica Strain W29/CLIB89 Shows Transposable Element Diversity.</title>
        <authorList>
            <person name="Magnan C."/>
            <person name="Yu J."/>
            <person name="Chang I."/>
            <person name="Jahn E."/>
            <person name="Kanomata Y."/>
            <person name="Wu J."/>
            <person name="Zeller M."/>
            <person name="Oakes M."/>
            <person name="Baldi P."/>
            <person name="Sandmeyer S."/>
        </authorList>
    </citation>
    <scope>NUCLEOTIDE SEQUENCE [LARGE SCALE GENOMIC DNA]</scope>
    <source>
        <strain evidence="2">CLIB89(W29)</strain>
    </source>
</reference>
<sequence length="375" mass="42087">MRSAAIGTLMSKAANGSPVARGMNISIGVVLRSSRFTLLSNQALSTITTMPSATTPTYSVDDLIGPCRLTLGTIEFIHGGYVQVDKKDVFHEQIYHNTKTFIKKDGAVKIIEANKYAPGPAVSHHAVVLEDKIIVFGGYYRKSHWFENRDNSIFVFDNKTEQWVDAKMVHFHEKFSIPENIPNSDLDTPRIYIGTRRQLNNMKQCEEHCVSQPNGHSLHDYQITANNKDLDDVVKVGVFSSKLSEFPKLLDNMDNVSKTIHIDQPAEWVEAFQQYTLTGVVPDNFDQLCGLLIMAKTYEIEDLKVKATEKLLSMDPPCASSAIVGWYRAYCAGNRKIRNKIAKDCLKFGKECAGKEMEMLQTQGLLVDFTSDMFA</sequence>